<dbReference type="GeneID" id="20091545"/>
<dbReference type="EMBL" id="KI914023">
    <property type="protein sequence ID" value="ETV90757.1"/>
    <property type="molecule type" value="Genomic_DNA"/>
</dbReference>
<dbReference type="RefSeq" id="XP_008880593.1">
    <property type="nucleotide sequence ID" value="XM_008882371.1"/>
</dbReference>
<dbReference type="InterPro" id="IPR056671">
    <property type="entry name" value="DUF7769"/>
</dbReference>
<proteinExistence type="predicted"/>
<evidence type="ECO:0000259" key="1">
    <source>
        <dbReference type="Pfam" id="PF24964"/>
    </source>
</evidence>
<evidence type="ECO:0000313" key="2">
    <source>
        <dbReference type="EMBL" id="ETV90757.1"/>
    </source>
</evidence>
<dbReference type="VEuPathDB" id="FungiDB:H310_14495"/>
<name>A0A024TBM1_9STRA</name>
<feature type="domain" description="DUF7769" evidence="1">
    <location>
        <begin position="7"/>
        <end position="59"/>
    </location>
</feature>
<gene>
    <name evidence="2" type="ORF">H310_14495</name>
</gene>
<protein>
    <recommendedName>
        <fullName evidence="1">DUF7769 domain-containing protein</fullName>
    </recommendedName>
</protein>
<dbReference type="Pfam" id="PF24964">
    <property type="entry name" value="DUF7769"/>
    <property type="match status" value="1"/>
</dbReference>
<sequence>MTTKPRLTDAQRTEVYVRLSLLKSNGRIKQGGLKPLCDEFGVTKMTLSKIWRRACETKAATGVAVVNSLIKSNSGRRANRDLANVRAQVTAVHA</sequence>
<reference evidence="2" key="1">
    <citation type="submission" date="2013-12" db="EMBL/GenBank/DDBJ databases">
        <title>The Genome Sequence of Aphanomyces invadans NJM9701.</title>
        <authorList>
            <consortium name="The Broad Institute Genomics Platform"/>
            <person name="Russ C."/>
            <person name="Tyler B."/>
            <person name="van West P."/>
            <person name="Dieguez-Uribeondo J."/>
            <person name="Young S.K."/>
            <person name="Zeng Q."/>
            <person name="Gargeya S."/>
            <person name="Fitzgerald M."/>
            <person name="Abouelleil A."/>
            <person name="Alvarado L."/>
            <person name="Chapman S.B."/>
            <person name="Gainer-Dewar J."/>
            <person name="Goldberg J."/>
            <person name="Griggs A."/>
            <person name="Gujja S."/>
            <person name="Hansen M."/>
            <person name="Howarth C."/>
            <person name="Imamovic A."/>
            <person name="Ireland A."/>
            <person name="Larimer J."/>
            <person name="McCowan C."/>
            <person name="Murphy C."/>
            <person name="Pearson M."/>
            <person name="Poon T.W."/>
            <person name="Priest M."/>
            <person name="Roberts A."/>
            <person name="Saif S."/>
            <person name="Shea T."/>
            <person name="Sykes S."/>
            <person name="Wortman J."/>
            <person name="Nusbaum C."/>
            <person name="Birren B."/>
        </authorList>
    </citation>
    <scope>NUCLEOTIDE SEQUENCE [LARGE SCALE GENOMIC DNA]</scope>
    <source>
        <strain evidence="2">NJM9701</strain>
    </source>
</reference>
<dbReference type="AlphaFoldDB" id="A0A024TBM1"/>
<accession>A0A024TBM1</accession>
<organism evidence="2">
    <name type="scientific">Aphanomyces invadans</name>
    <dbReference type="NCBI Taxonomy" id="157072"/>
    <lineage>
        <taxon>Eukaryota</taxon>
        <taxon>Sar</taxon>
        <taxon>Stramenopiles</taxon>
        <taxon>Oomycota</taxon>
        <taxon>Saprolegniomycetes</taxon>
        <taxon>Saprolegniales</taxon>
        <taxon>Verrucalvaceae</taxon>
        <taxon>Aphanomyces</taxon>
    </lineage>
</organism>